<dbReference type="Proteomes" id="UP000663722">
    <property type="component" value="Chromosome"/>
</dbReference>
<reference evidence="1" key="1">
    <citation type="journal article" date="2021" name="Microb. Physiol.">
        <title>Proteogenomic Insights into the Physiology of Marine, Sulfate-Reducing, Filamentous Desulfonema limicola and Desulfonema magnum.</title>
        <authorList>
            <person name="Schnaars V."/>
            <person name="Wohlbrand L."/>
            <person name="Scheve S."/>
            <person name="Hinrichs C."/>
            <person name="Reinhardt R."/>
            <person name="Rabus R."/>
        </authorList>
    </citation>
    <scope>NUCLEOTIDE SEQUENCE</scope>
    <source>
        <strain evidence="1">4be13</strain>
    </source>
</reference>
<sequence length="40" mass="4637">MGFCFIEFQQIENLGFIRKVRSSAGMTDHLKAELRIFLSC</sequence>
<protein>
    <submittedName>
        <fullName evidence="1">Uncharacterized protein</fullName>
    </submittedName>
</protein>
<evidence type="ECO:0000313" key="1">
    <source>
        <dbReference type="EMBL" id="QTA90216.1"/>
    </source>
</evidence>
<organism evidence="1 2">
    <name type="scientific">Desulfonema magnum</name>
    <dbReference type="NCBI Taxonomy" id="45655"/>
    <lineage>
        <taxon>Bacteria</taxon>
        <taxon>Pseudomonadati</taxon>
        <taxon>Thermodesulfobacteriota</taxon>
        <taxon>Desulfobacteria</taxon>
        <taxon>Desulfobacterales</taxon>
        <taxon>Desulfococcaceae</taxon>
        <taxon>Desulfonema</taxon>
    </lineage>
</organism>
<dbReference type="KEGG" id="dmm:dnm_062770"/>
<dbReference type="EMBL" id="CP061800">
    <property type="protein sequence ID" value="QTA90216.1"/>
    <property type="molecule type" value="Genomic_DNA"/>
</dbReference>
<evidence type="ECO:0000313" key="2">
    <source>
        <dbReference type="Proteomes" id="UP000663722"/>
    </source>
</evidence>
<accession>A0A975BRC1</accession>
<gene>
    <name evidence="1" type="ORF">dnm_062770</name>
</gene>
<proteinExistence type="predicted"/>
<dbReference type="AlphaFoldDB" id="A0A975BRC1"/>
<name>A0A975BRC1_9BACT</name>
<keyword evidence="2" id="KW-1185">Reference proteome</keyword>